<dbReference type="SUPFAM" id="SSF143865">
    <property type="entry name" value="CorA soluble domain-like"/>
    <property type="match status" value="1"/>
</dbReference>
<dbReference type="InterPro" id="IPR045861">
    <property type="entry name" value="CorA_cytoplasmic_dom"/>
</dbReference>
<protein>
    <submittedName>
        <fullName evidence="9">Uncharacterized protein</fullName>
    </submittedName>
</protein>
<dbReference type="GO" id="GO:0015087">
    <property type="term" value="F:cobalt ion transmembrane transporter activity"/>
    <property type="evidence" value="ECO:0007669"/>
    <property type="project" value="TreeGrafter"/>
</dbReference>
<dbReference type="OrthoDB" id="3231000at2759"/>
<accession>A0A8H5CS33</accession>
<evidence type="ECO:0000256" key="1">
    <source>
        <dbReference type="ARBA" id="ARBA00004651"/>
    </source>
</evidence>
<dbReference type="GO" id="GO:0050897">
    <property type="term" value="F:cobalt ion binding"/>
    <property type="evidence" value="ECO:0007669"/>
    <property type="project" value="TreeGrafter"/>
</dbReference>
<dbReference type="PANTHER" id="PTHR46494">
    <property type="entry name" value="CORA FAMILY METAL ION TRANSPORTER (EUROFUNG)"/>
    <property type="match status" value="1"/>
</dbReference>
<sequence>MPSSPTRQKRRYAWSLPPHRHAAPSAPWPWINLHDEVDSTVLNSGTPPIPPICNHETCNGCWRDYPRSRFPNWTDTQVRRSGIYKAIHRYKELPCTIYHVDIDKNGVFGGSGRQSITEETKDGFWVEMTRRVGRRDSVIYRPSDLRLRALFVENMSGPVLQMLGAKYNIEPFFFSSSLNWIPSRFQEEAQEGKGDHITITLTFLRTKPFLGFEHESHTSSGLRTKLESGGDDLDEEAMTIDTERPLYLEGDEGTECSLIIDLLSVHLIRNVDRNTVISYHHTGDDATSALDLYHRLRLAGKSVYWQNIFQNTPDPTFILLVFLWYAMYAWDEALERLYDHICWIESQVMNSSASEMHVIYFGRHLHVIRAHHLHYSSLLDDFRKSVDFIWNTPNPAMDSPLISQKDRFFSRVLLEKECNNLNIEIGRLDASRSMQDNRLKNLMNVVFSTVSVANSERMEELTEAAVRDSAGTCFLLSNVVSMLIVEFVAMKQIAYLSMIFLPLSLVAAIFGMNVKELNGTDDGDGPQGTLAIYFGIALSLTVLTVWILMAVQSKNVFHDDLGNYVQESTFWERLAWPIFLFRPERKRHRDDDN</sequence>
<dbReference type="SUPFAM" id="SSF144083">
    <property type="entry name" value="Magnesium transport protein CorA, transmembrane region"/>
    <property type="match status" value="1"/>
</dbReference>
<dbReference type="AlphaFoldDB" id="A0A8H5CS33"/>
<proteinExistence type="inferred from homology"/>
<gene>
    <name evidence="9" type="ORF">D9758_010088</name>
</gene>
<evidence type="ECO:0000256" key="6">
    <source>
        <dbReference type="ARBA" id="ARBA00022989"/>
    </source>
</evidence>
<evidence type="ECO:0000313" key="9">
    <source>
        <dbReference type="EMBL" id="KAF5346967.1"/>
    </source>
</evidence>
<comment type="caution">
    <text evidence="9">The sequence shown here is derived from an EMBL/GenBank/DDBJ whole genome shotgun (WGS) entry which is preliminary data.</text>
</comment>
<dbReference type="EMBL" id="JAACJM010000098">
    <property type="protein sequence ID" value="KAF5346967.1"/>
    <property type="molecule type" value="Genomic_DNA"/>
</dbReference>
<dbReference type="GO" id="GO:0015095">
    <property type="term" value="F:magnesium ion transmembrane transporter activity"/>
    <property type="evidence" value="ECO:0007669"/>
    <property type="project" value="TreeGrafter"/>
</dbReference>
<keyword evidence="5 8" id="KW-0812">Transmembrane</keyword>
<evidence type="ECO:0000256" key="3">
    <source>
        <dbReference type="ARBA" id="ARBA00022448"/>
    </source>
</evidence>
<name>A0A8H5CS33_9AGAR</name>
<evidence type="ECO:0000313" key="10">
    <source>
        <dbReference type="Proteomes" id="UP000559256"/>
    </source>
</evidence>
<feature type="transmembrane region" description="Helical" evidence="8">
    <location>
        <begin position="493"/>
        <end position="510"/>
    </location>
</feature>
<dbReference type="InterPro" id="IPR002523">
    <property type="entry name" value="MgTranspt_CorA/ZnTranspt_ZntB"/>
</dbReference>
<evidence type="ECO:0000256" key="4">
    <source>
        <dbReference type="ARBA" id="ARBA00022475"/>
    </source>
</evidence>
<dbReference type="PANTHER" id="PTHR46494:SF1">
    <property type="entry name" value="CORA FAMILY METAL ION TRANSPORTER (EUROFUNG)"/>
    <property type="match status" value="1"/>
</dbReference>
<dbReference type="Pfam" id="PF01544">
    <property type="entry name" value="CorA"/>
    <property type="match status" value="1"/>
</dbReference>
<keyword evidence="4" id="KW-1003">Cell membrane</keyword>
<dbReference type="Gene3D" id="1.20.58.340">
    <property type="entry name" value="Magnesium transport protein CorA, transmembrane region"/>
    <property type="match status" value="1"/>
</dbReference>
<keyword evidence="7 8" id="KW-0472">Membrane</keyword>
<evidence type="ECO:0000256" key="7">
    <source>
        <dbReference type="ARBA" id="ARBA00023136"/>
    </source>
</evidence>
<dbReference type="GO" id="GO:0005886">
    <property type="term" value="C:plasma membrane"/>
    <property type="evidence" value="ECO:0007669"/>
    <property type="project" value="UniProtKB-SubCell"/>
</dbReference>
<dbReference type="Proteomes" id="UP000559256">
    <property type="component" value="Unassembled WGS sequence"/>
</dbReference>
<organism evidence="9 10">
    <name type="scientific">Tetrapyrgos nigripes</name>
    <dbReference type="NCBI Taxonomy" id="182062"/>
    <lineage>
        <taxon>Eukaryota</taxon>
        <taxon>Fungi</taxon>
        <taxon>Dikarya</taxon>
        <taxon>Basidiomycota</taxon>
        <taxon>Agaricomycotina</taxon>
        <taxon>Agaricomycetes</taxon>
        <taxon>Agaricomycetidae</taxon>
        <taxon>Agaricales</taxon>
        <taxon>Marasmiineae</taxon>
        <taxon>Marasmiaceae</taxon>
        <taxon>Tetrapyrgos</taxon>
    </lineage>
</organism>
<evidence type="ECO:0000256" key="2">
    <source>
        <dbReference type="ARBA" id="ARBA00009765"/>
    </source>
</evidence>
<keyword evidence="6 8" id="KW-1133">Transmembrane helix</keyword>
<dbReference type="GO" id="GO:0000287">
    <property type="term" value="F:magnesium ion binding"/>
    <property type="evidence" value="ECO:0007669"/>
    <property type="project" value="TreeGrafter"/>
</dbReference>
<comment type="similarity">
    <text evidence="2">Belongs to the CorA metal ion transporter (MIT) (TC 1.A.35) family.</text>
</comment>
<feature type="transmembrane region" description="Helical" evidence="8">
    <location>
        <begin position="530"/>
        <end position="551"/>
    </location>
</feature>
<evidence type="ECO:0000256" key="5">
    <source>
        <dbReference type="ARBA" id="ARBA00022692"/>
    </source>
</evidence>
<reference evidence="9 10" key="1">
    <citation type="journal article" date="2020" name="ISME J.">
        <title>Uncovering the hidden diversity of litter-decomposition mechanisms in mushroom-forming fungi.</title>
        <authorList>
            <person name="Floudas D."/>
            <person name="Bentzer J."/>
            <person name="Ahren D."/>
            <person name="Johansson T."/>
            <person name="Persson P."/>
            <person name="Tunlid A."/>
        </authorList>
    </citation>
    <scope>NUCLEOTIDE SEQUENCE [LARGE SCALE GENOMIC DNA]</scope>
    <source>
        <strain evidence="9 10">CBS 291.85</strain>
    </source>
</reference>
<dbReference type="InterPro" id="IPR045863">
    <property type="entry name" value="CorA_TM1_TM2"/>
</dbReference>
<evidence type="ECO:0000256" key="8">
    <source>
        <dbReference type="SAM" id="Phobius"/>
    </source>
</evidence>
<comment type="subcellular location">
    <subcellularLocation>
        <location evidence="1">Cell membrane</location>
        <topology evidence="1">Multi-pass membrane protein</topology>
    </subcellularLocation>
</comment>
<keyword evidence="10" id="KW-1185">Reference proteome</keyword>
<keyword evidence="3" id="KW-0813">Transport</keyword>